<keyword evidence="7" id="KW-1185">Reference proteome</keyword>
<feature type="region of interest" description="Disordered" evidence="4">
    <location>
        <begin position="351"/>
        <end position="384"/>
    </location>
</feature>
<dbReference type="Pfam" id="PF07834">
    <property type="entry name" value="RanGAP1_C"/>
    <property type="match status" value="1"/>
</dbReference>
<evidence type="ECO:0000256" key="2">
    <source>
        <dbReference type="ARBA" id="ARBA00022614"/>
    </source>
</evidence>
<keyword evidence="3" id="KW-0677">Repeat</keyword>
<dbReference type="SUPFAM" id="SSF69099">
    <property type="entry name" value="Ran-GTPase activating protein 1 (RanGAP1), C-terminal domain"/>
    <property type="match status" value="1"/>
</dbReference>
<evidence type="ECO:0000256" key="3">
    <source>
        <dbReference type="ARBA" id="ARBA00022737"/>
    </source>
</evidence>
<feature type="compositionally biased region" description="Acidic residues" evidence="4">
    <location>
        <begin position="357"/>
        <end position="384"/>
    </location>
</feature>
<dbReference type="CDD" id="cd00116">
    <property type="entry name" value="LRR_RI"/>
    <property type="match status" value="1"/>
</dbReference>
<dbReference type="InterPro" id="IPR027038">
    <property type="entry name" value="RanGap"/>
</dbReference>
<dbReference type="InterPro" id="IPR032675">
    <property type="entry name" value="LRR_dom_sf"/>
</dbReference>
<evidence type="ECO:0000256" key="1">
    <source>
        <dbReference type="ARBA" id="ARBA00022468"/>
    </source>
</evidence>
<dbReference type="Gene3D" id="3.80.10.10">
    <property type="entry name" value="Ribonuclease Inhibitor"/>
    <property type="match status" value="1"/>
</dbReference>
<name>A0ABQ9E2P9_TEGGR</name>
<evidence type="ECO:0000313" key="6">
    <source>
        <dbReference type="EMBL" id="KAJ8297852.1"/>
    </source>
</evidence>
<dbReference type="Proteomes" id="UP001217089">
    <property type="component" value="Unassembled WGS sequence"/>
</dbReference>
<keyword evidence="2" id="KW-0433">Leucine-rich repeat</keyword>
<dbReference type="SUPFAM" id="SSF52047">
    <property type="entry name" value="RNI-like"/>
    <property type="match status" value="1"/>
</dbReference>
<dbReference type="Gene3D" id="1.25.40.200">
    <property type="entry name" value="Ran-GTPase activating protein 1, C-terminal domain"/>
    <property type="match status" value="1"/>
</dbReference>
<dbReference type="PANTHER" id="PTHR24113:SF12">
    <property type="entry name" value="RAN GTPASE-ACTIVATING PROTEIN 1"/>
    <property type="match status" value="1"/>
</dbReference>
<protein>
    <recommendedName>
        <fullName evidence="5">Ran-GTPase activating protein 1 C-terminal domain-containing protein</fullName>
    </recommendedName>
</protein>
<dbReference type="Pfam" id="PF13516">
    <property type="entry name" value="LRR_6"/>
    <property type="match status" value="4"/>
</dbReference>
<gene>
    <name evidence="6" type="ORF">KUTeg_024383</name>
</gene>
<evidence type="ECO:0000259" key="5">
    <source>
        <dbReference type="Pfam" id="PF07834"/>
    </source>
</evidence>
<keyword evidence="1" id="KW-0343">GTPase activation</keyword>
<dbReference type="SMART" id="SM00368">
    <property type="entry name" value="LRR_RI"/>
    <property type="match status" value="8"/>
</dbReference>
<dbReference type="InterPro" id="IPR009109">
    <property type="entry name" value="Ran_GTPase_activating_1_C"/>
</dbReference>
<feature type="domain" description="Ran-GTPase activating protein 1 C-terminal" evidence="5">
    <location>
        <begin position="376"/>
        <end position="515"/>
    </location>
</feature>
<evidence type="ECO:0000313" key="7">
    <source>
        <dbReference type="Proteomes" id="UP001217089"/>
    </source>
</evidence>
<reference evidence="6 7" key="1">
    <citation type="submission" date="2022-12" db="EMBL/GenBank/DDBJ databases">
        <title>Chromosome-level genome of Tegillarca granosa.</title>
        <authorList>
            <person name="Kim J."/>
        </authorList>
    </citation>
    <scope>NUCLEOTIDE SEQUENCE [LARGE SCALE GENOMIC DNA]</scope>
    <source>
        <strain evidence="6">Teg-2019</strain>
        <tissue evidence="6">Adductor muscle</tissue>
    </source>
</reference>
<organism evidence="6 7">
    <name type="scientific">Tegillarca granosa</name>
    <name type="common">Malaysian cockle</name>
    <name type="synonym">Anadara granosa</name>
    <dbReference type="NCBI Taxonomy" id="220873"/>
    <lineage>
        <taxon>Eukaryota</taxon>
        <taxon>Metazoa</taxon>
        <taxon>Spiralia</taxon>
        <taxon>Lophotrochozoa</taxon>
        <taxon>Mollusca</taxon>
        <taxon>Bivalvia</taxon>
        <taxon>Autobranchia</taxon>
        <taxon>Pteriomorphia</taxon>
        <taxon>Arcoida</taxon>
        <taxon>Arcoidea</taxon>
        <taxon>Arcidae</taxon>
        <taxon>Tegillarca</taxon>
    </lineage>
</organism>
<dbReference type="InterPro" id="IPR001611">
    <property type="entry name" value="Leu-rich_rpt"/>
</dbReference>
<evidence type="ECO:0000256" key="4">
    <source>
        <dbReference type="SAM" id="MobiDB-lite"/>
    </source>
</evidence>
<comment type="caution">
    <text evidence="6">The sequence shown here is derived from an EMBL/GenBank/DDBJ whole genome shotgun (WGS) entry which is preliminary data.</text>
</comment>
<proteinExistence type="predicted"/>
<dbReference type="PANTHER" id="PTHR24113">
    <property type="entry name" value="RAN GTPASE-ACTIVATING PROTEIN 1"/>
    <property type="match status" value="1"/>
</dbReference>
<accession>A0ABQ9E2P9</accession>
<dbReference type="EMBL" id="JARBDR010000923">
    <property type="protein sequence ID" value="KAJ8297852.1"/>
    <property type="molecule type" value="Genomic_DNA"/>
</dbReference>
<sequence>MDIRVNMSKADISQVTDQLAKTKVDVSNELSFKGRGLKLNTAADAEPIIKEIEKCTTMTALRMEGNTLGVDAAEAISKSLQKHPEFRSAYWSDMFTGRLKTEIPPALKHLGAAIMAAGANLVELDLSDNAFGPNGVVGLVDLLKSASCYSLQELKLNNNGLGIGGGKMLAECLTECHKNSLAAGKPLSLKVFISGRNRLENEGATALAQTFKNGINHPGITALANAFAANKNLKIINLNDNTFSVIGAKNMAKVLSQLQNLEVINFGDCLVRTEGAKALAEVLTKGHKNLVELNLSGNEINQAGANAVAEAMENKDKLEKLDLDCNELGEEGVEIVKATMEAMGKTDALASLSGDEGSADEDEEHGEIDDSQEDEDAKDETEGEVIDDPELQTVSAKDFLAFPSPSKLQHMGKDRAAALKAELGNDIKDVEKTVQTFMRFPFNKPRLSSIVTLDDDKTKESVYECADELFQEMLKSDSEDMAATLANSLLVHFGCLKSEDKKIKPPTDVTGPLVVSHPSLDKSPKAKHKFLQTLYSF</sequence>
<dbReference type="InterPro" id="IPR036720">
    <property type="entry name" value="RanGAP1_C_sf"/>
</dbReference>